<evidence type="ECO:0000313" key="10">
    <source>
        <dbReference type="Proteomes" id="UP001211420"/>
    </source>
</evidence>
<dbReference type="GO" id="GO:0022857">
    <property type="term" value="F:transmembrane transporter activity"/>
    <property type="evidence" value="ECO:0007669"/>
    <property type="project" value="InterPro"/>
</dbReference>
<accession>A0AAW5WXM9</accession>
<feature type="transmembrane region" description="Helical" evidence="6">
    <location>
        <begin position="169"/>
        <end position="189"/>
    </location>
</feature>
<feature type="domain" description="Major facilitator superfamily (MFS) profile" evidence="7">
    <location>
        <begin position="1"/>
        <end position="410"/>
    </location>
</feature>
<feature type="transmembrane region" description="Helical" evidence="6">
    <location>
        <begin position="355"/>
        <end position="377"/>
    </location>
</feature>
<dbReference type="InterPro" id="IPR050327">
    <property type="entry name" value="Proton-linked_MCT"/>
</dbReference>
<keyword evidence="3 6" id="KW-0812">Transmembrane</keyword>
<dbReference type="EMBL" id="JAKHPW010000002">
    <property type="protein sequence ID" value="MCZ3621844.1"/>
    <property type="molecule type" value="Genomic_DNA"/>
</dbReference>
<reference evidence="9" key="1">
    <citation type="submission" date="2022-01" db="EMBL/GenBank/DDBJ databases">
        <title>STING isolate genome collection.</title>
        <authorList>
            <person name="France M."/>
            <person name="Rutt L."/>
            <person name="Humphrys M."/>
            <person name="Ravel J."/>
        </authorList>
    </citation>
    <scope>NUCLEOTIDE SEQUENCE</scope>
    <source>
        <strain evidence="9">C0081E5</strain>
    </source>
</reference>
<dbReference type="SUPFAM" id="SSF103473">
    <property type="entry name" value="MFS general substrate transporter"/>
    <property type="match status" value="1"/>
</dbReference>
<dbReference type="PANTHER" id="PTHR11360">
    <property type="entry name" value="MONOCARBOXYLATE TRANSPORTER"/>
    <property type="match status" value="1"/>
</dbReference>
<feature type="transmembrane region" description="Helical" evidence="6">
    <location>
        <begin position="383"/>
        <end position="406"/>
    </location>
</feature>
<feature type="transmembrane region" description="Helical" evidence="6">
    <location>
        <begin position="294"/>
        <end position="311"/>
    </location>
</feature>
<feature type="transmembrane region" description="Helical" evidence="6">
    <location>
        <begin position="12"/>
        <end position="35"/>
    </location>
</feature>
<dbReference type="Proteomes" id="UP001211420">
    <property type="component" value="Unassembled WGS sequence"/>
</dbReference>
<dbReference type="InterPro" id="IPR011701">
    <property type="entry name" value="MFS"/>
</dbReference>
<evidence type="ECO:0000256" key="1">
    <source>
        <dbReference type="ARBA" id="ARBA00004651"/>
    </source>
</evidence>
<feature type="transmembrane region" description="Helical" evidence="6">
    <location>
        <begin position="331"/>
        <end position="348"/>
    </location>
</feature>
<comment type="subcellular location">
    <subcellularLocation>
        <location evidence="1">Cell membrane</location>
        <topology evidence="1">Multi-pass membrane protein</topology>
    </subcellularLocation>
</comment>
<proteinExistence type="predicted"/>
<dbReference type="RefSeq" id="WP_269254457.1">
    <property type="nucleotide sequence ID" value="NZ_JAKHEY010000002.1"/>
</dbReference>
<evidence type="ECO:0000313" key="9">
    <source>
        <dbReference type="EMBL" id="MCZ9677925.1"/>
    </source>
</evidence>
<evidence type="ECO:0000256" key="6">
    <source>
        <dbReference type="SAM" id="Phobius"/>
    </source>
</evidence>
<evidence type="ECO:0000313" key="11">
    <source>
        <dbReference type="Proteomes" id="UP001211566"/>
    </source>
</evidence>
<dbReference type="InterPro" id="IPR020846">
    <property type="entry name" value="MFS_dom"/>
</dbReference>
<dbReference type="PROSITE" id="PS50850">
    <property type="entry name" value="MFS"/>
    <property type="match status" value="1"/>
</dbReference>
<evidence type="ECO:0000256" key="4">
    <source>
        <dbReference type="ARBA" id="ARBA00022989"/>
    </source>
</evidence>
<dbReference type="AlphaFoldDB" id="A0AAW5WXM9"/>
<keyword evidence="4 6" id="KW-1133">Transmembrane helix</keyword>
<dbReference type="Pfam" id="PF07690">
    <property type="entry name" value="MFS_1"/>
    <property type="match status" value="1"/>
</dbReference>
<dbReference type="GO" id="GO:0005886">
    <property type="term" value="C:plasma membrane"/>
    <property type="evidence" value="ECO:0007669"/>
    <property type="project" value="UniProtKB-SubCell"/>
</dbReference>
<keyword evidence="5 6" id="KW-0472">Membrane</keyword>
<feature type="transmembrane region" description="Helical" evidence="6">
    <location>
        <begin position="47"/>
        <end position="67"/>
    </location>
</feature>
<evidence type="ECO:0000256" key="2">
    <source>
        <dbReference type="ARBA" id="ARBA00022448"/>
    </source>
</evidence>
<dbReference type="PANTHER" id="PTHR11360:SF284">
    <property type="entry name" value="EG:103B4.3 PROTEIN-RELATED"/>
    <property type="match status" value="1"/>
</dbReference>
<keyword evidence="2" id="KW-0813">Transport</keyword>
<evidence type="ECO:0000313" key="8">
    <source>
        <dbReference type="EMBL" id="MCZ3621844.1"/>
    </source>
</evidence>
<feature type="transmembrane region" description="Helical" evidence="6">
    <location>
        <begin position="262"/>
        <end position="282"/>
    </location>
</feature>
<comment type="caution">
    <text evidence="9">The sequence shown here is derived from an EMBL/GenBank/DDBJ whole genome shotgun (WGS) entry which is preliminary data.</text>
</comment>
<feature type="transmembrane region" description="Helical" evidence="6">
    <location>
        <begin position="229"/>
        <end position="250"/>
    </location>
</feature>
<evidence type="ECO:0000256" key="3">
    <source>
        <dbReference type="ARBA" id="ARBA00022692"/>
    </source>
</evidence>
<keyword evidence="10" id="KW-1185">Reference proteome</keyword>
<evidence type="ECO:0000256" key="5">
    <source>
        <dbReference type="ARBA" id="ARBA00023136"/>
    </source>
</evidence>
<dbReference type="EMBL" id="JAKHEY010000002">
    <property type="protein sequence ID" value="MCZ9677925.1"/>
    <property type="molecule type" value="Genomic_DNA"/>
</dbReference>
<name>A0AAW5WXM9_9LACO</name>
<reference evidence="8 10" key="2">
    <citation type="submission" date="2022-01" db="EMBL/GenBank/DDBJ databases">
        <title>VMRC isolate genome collection.</title>
        <authorList>
            <person name="France M."/>
            <person name="Rutt L."/>
            <person name="Humphrys M."/>
            <person name="Ravel J."/>
        </authorList>
    </citation>
    <scope>NUCLEOTIDE SEQUENCE [LARGE SCALE GENOMIC DNA]</scope>
    <source>
        <strain evidence="8 10">C0172B4</strain>
    </source>
</reference>
<feature type="transmembrane region" description="Helical" evidence="6">
    <location>
        <begin position="137"/>
        <end position="157"/>
    </location>
</feature>
<dbReference type="Proteomes" id="UP001211566">
    <property type="component" value="Unassembled WGS sequence"/>
</dbReference>
<feature type="transmembrane region" description="Helical" evidence="6">
    <location>
        <begin position="101"/>
        <end position="125"/>
    </location>
</feature>
<sequence>MNSRKRDYLPWIVMSCLGLCSAACYGAAMILFSFFTTGISQELHTSISTLSYYFTIIVLVMAVIMPFLPKILKKLNTKFLYTAISCIVTLIFFLMSTFNNIYMYFISAIILGICVSFLTFVPVGIILDNWFVEKKGLAVGICWGISSVFNFIFAPIFSNLITQLGYRKSFVILAIIVGVISIPSALFGIHFDPEQLGRKPYGYNRKLLNKNNEQACGEISNKDLLHSPAFWILGVMIVLLQFPAVFLQLIPTFAVKSGFSLATGGFMVSAAMIADIILNLVIGASFDKIGSEKASLGWFILILISYLSLFVATQIHSTSLAICGAAINDTMYVYLGTGITALASSLLGKRAFAKGFSLVSSISFFLGAFGMPVNTGIAELTGGYAAVLGFWSIIVVIMFILTLVGMKHHFE</sequence>
<dbReference type="InterPro" id="IPR036259">
    <property type="entry name" value="MFS_trans_sf"/>
</dbReference>
<organism evidence="9 11">
    <name type="scientific">Lactobacillus mulieris</name>
    <dbReference type="NCBI Taxonomy" id="2508708"/>
    <lineage>
        <taxon>Bacteria</taxon>
        <taxon>Bacillati</taxon>
        <taxon>Bacillota</taxon>
        <taxon>Bacilli</taxon>
        <taxon>Lactobacillales</taxon>
        <taxon>Lactobacillaceae</taxon>
        <taxon>Lactobacillus</taxon>
    </lineage>
</organism>
<feature type="transmembrane region" description="Helical" evidence="6">
    <location>
        <begin position="79"/>
        <end position="95"/>
    </location>
</feature>
<evidence type="ECO:0000259" key="7">
    <source>
        <dbReference type="PROSITE" id="PS50850"/>
    </source>
</evidence>
<gene>
    <name evidence="8" type="ORF">L2772_03030</name>
    <name evidence="9" type="ORF">L2Z99_02355</name>
</gene>
<protein>
    <submittedName>
        <fullName evidence="9">MFS transporter</fullName>
    </submittedName>
</protein>
<dbReference type="Gene3D" id="1.20.1250.20">
    <property type="entry name" value="MFS general substrate transporter like domains"/>
    <property type="match status" value="2"/>
</dbReference>